<reference evidence="1" key="1">
    <citation type="submission" date="2021-08" db="EMBL/GenBank/DDBJ databases">
        <title>Novel anaerobic bacterium isolated from sea squirt in East Sea, Republic of Korea.</title>
        <authorList>
            <person name="Nguyen T.H."/>
            <person name="Li Z."/>
            <person name="Lee Y.-J."/>
            <person name="Ko J."/>
            <person name="Kim S.-G."/>
        </authorList>
    </citation>
    <scope>NUCLEOTIDE SEQUENCE</scope>
    <source>
        <strain evidence="1">KCTC 25031</strain>
    </source>
</reference>
<name>A0AC61NQT7_9BACT</name>
<dbReference type="Proteomes" id="UP000826212">
    <property type="component" value="Chromosome"/>
</dbReference>
<keyword evidence="2" id="KW-1185">Reference proteome</keyword>
<proteinExistence type="predicted"/>
<dbReference type="EMBL" id="CP081303">
    <property type="protein sequence ID" value="QZE12954.1"/>
    <property type="molecule type" value="Genomic_DNA"/>
</dbReference>
<protein>
    <submittedName>
        <fullName evidence="1">HDIG domain-containing protein</fullName>
    </submittedName>
</protein>
<evidence type="ECO:0000313" key="1">
    <source>
        <dbReference type="EMBL" id="QZE12954.1"/>
    </source>
</evidence>
<organism evidence="1 2">
    <name type="scientific">Halosquirtibacter laminarini</name>
    <dbReference type="NCBI Taxonomy" id="3374600"/>
    <lineage>
        <taxon>Bacteria</taxon>
        <taxon>Pseudomonadati</taxon>
        <taxon>Bacteroidota</taxon>
        <taxon>Bacteroidia</taxon>
        <taxon>Marinilabiliales</taxon>
        <taxon>Prolixibacteraceae</taxon>
        <taxon>Halosquirtibacter</taxon>
    </lineage>
</organism>
<gene>
    <name evidence="1" type="ORF">K4L44_10170</name>
</gene>
<sequence>MNKNHSSKWHIVYIVLICIFTSAMLFIAFPQDKNFRYEYREGKPWRHETLYAPFSFAIAKNSTELQKEKTLVMKDYHPYFELNGKIGRKNIQSLREDIRRLEGNNSFIEDWYVAVLDSVYRHGILQQEVVNNGLLDSVSEVSILRNRIVELEKVDRLYSLKNAFAYVSKHWQDQGLLSSKRLSALEPSKYIEANMTYQKDMSLKAQNELIGGISQTRGMVQEGERIVAQGDLVTPHIYNILQSMQMKIKDVGGMNVDTLLVVLGKLIFVITLVILLILYIYDFYPEISQNLKQVLYLFVLVVIAVTSARLISEVKSLNLYLFPVSTFAILAYSFLGRRIAIFTNTILVVMIGYFAPSGYEYVFLQFVAGTAAVMSLRTLKKRGHWVLTSVVVFVAFLLGYLSLSLMQDGNLSQINWSMLKWFSIHALLVNLAQPLAYVSEKAFGFISDFTLMELSNTNQQELLRRLSKEAPGTFQHSNQVANLSERAAMEIEADANLARAGAFYHDIGKMLNPTFYTENQVGGVNPHDNLTPEESAKIIIDHVIDGVALAKRHNLPKSIVDFITSHHGKGVTGYFYIMSKNRAEDGEEIDKEKFSYPGPNPVTKEQAVVMISDAVEAASRSLKDKSEESLKKLIDQIIDSKLEMGQLDNAPITLAELTSLKRCYLEQLVNVYHSRIAYPKDKKKTKKES</sequence>
<accession>A0AC61NQT7</accession>
<evidence type="ECO:0000313" key="2">
    <source>
        <dbReference type="Proteomes" id="UP000826212"/>
    </source>
</evidence>